<evidence type="ECO:0000313" key="2">
    <source>
        <dbReference type="EMBL" id="KAJ6983995.1"/>
    </source>
</evidence>
<accession>A0AAD6MEK7</accession>
<evidence type="ECO:0000313" key="3">
    <source>
        <dbReference type="Proteomes" id="UP001164929"/>
    </source>
</evidence>
<organism evidence="2 3">
    <name type="scientific">Populus alba x Populus x berolinensis</name>
    <dbReference type="NCBI Taxonomy" id="444605"/>
    <lineage>
        <taxon>Eukaryota</taxon>
        <taxon>Viridiplantae</taxon>
        <taxon>Streptophyta</taxon>
        <taxon>Embryophyta</taxon>
        <taxon>Tracheophyta</taxon>
        <taxon>Spermatophyta</taxon>
        <taxon>Magnoliopsida</taxon>
        <taxon>eudicotyledons</taxon>
        <taxon>Gunneridae</taxon>
        <taxon>Pentapetalae</taxon>
        <taxon>rosids</taxon>
        <taxon>fabids</taxon>
        <taxon>Malpighiales</taxon>
        <taxon>Salicaceae</taxon>
        <taxon>Saliceae</taxon>
        <taxon>Populus</taxon>
    </lineage>
</organism>
<evidence type="ECO:0000256" key="1">
    <source>
        <dbReference type="SAM" id="MobiDB-lite"/>
    </source>
</evidence>
<keyword evidence="3" id="KW-1185">Reference proteome</keyword>
<dbReference type="AlphaFoldDB" id="A0AAD6MEK7"/>
<feature type="region of interest" description="Disordered" evidence="1">
    <location>
        <begin position="315"/>
        <end position="347"/>
    </location>
</feature>
<dbReference type="Proteomes" id="UP001164929">
    <property type="component" value="Chromosome 9"/>
</dbReference>
<name>A0AAD6MEK7_9ROSI</name>
<gene>
    <name evidence="2" type="ORF">NC653_022268</name>
</gene>
<sequence>MNLNPFDRGVKGAESKNDLVSELDLISPELKLCLSLKSASKTHSSACLTLGTMPPPLISRRITPFINPTMSTTAETQDKSKFHQQYNTPKQRKLAGRNQNTQWEMELPILLLAACALLWVHNGSRIGPIAYRGSLTNGAPNIFLFLSYNRLQLDPHSFRTDEFKQKRTIKEIGDIYRIPAWLSILLDERRRRGKHLTIICSHWDPSESFWDWVFFQGINVGCLSCEPQQQQSTEIVLRGSGRIQIIVSGPFRDSLDSQTLQLARTGHSYLVGANSILQSLRSPVLAAAFGVSEDRLNRGPFKAQAARLLYMPSASTPCPSAAPPDEEEGVAKFREGAEGDQELWQTK</sequence>
<reference evidence="2" key="1">
    <citation type="journal article" date="2023" name="Mol. Ecol. Resour.">
        <title>Chromosome-level genome assembly of a triploid poplar Populus alba 'Berolinensis'.</title>
        <authorList>
            <person name="Chen S."/>
            <person name="Yu Y."/>
            <person name="Wang X."/>
            <person name="Wang S."/>
            <person name="Zhang T."/>
            <person name="Zhou Y."/>
            <person name="He R."/>
            <person name="Meng N."/>
            <person name="Wang Y."/>
            <person name="Liu W."/>
            <person name="Liu Z."/>
            <person name="Liu J."/>
            <person name="Guo Q."/>
            <person name="Huang H."/>
            <person name="Sederoff R.R."/>
            <person name="Wang G."/>
            <person name="Qu G."/>
            <person name="Chen S."/>
        </authorList>
    </citation>
    <scope>NUCLEOTIDE SEQUENCE</scope>
    <source>
        <strain evidence="2">SC-2020</strain>
    </source>
</reference>
<proteinExistence type="predicted"/>
<comment type="caution">
    <text evidence="2">The sequence shown here is derived from an EMBL/GenBank/DDBJ whole genome shotgun (WGS) entry which is preliminary data.</text>
</comment>
<feature type="region of interest" description="Disordered" evidence="1">
    <location>
        <begin position="74"/>
        <end position="95"/>
    </location>
</feature>
<protein>
    <submittedName>
        <fullName evidence="2">Uncharacterized protein</fullName>
    </submittedName>
</protein>
<dbReference type="EMBL" id="JAQIZT010000009">
    <property type="protein sequence ID" value="KAJ6983995.1"/>
    <property type="molecule type" value="Genomic_DNA"/>
</dbReference>